<dbReference type="OrthoDB" id="3268175at2"/>
<keyword evidence="2" id="KW-1185">Reference proteome</keyword>
<name>A0A430HW05_9CORY</name>
<dbReference type="Pfam" id="PF13830">
    <property type="entry name" value="DUF4192"/>
    <property type="match status" value="1"/>
</dbReference>
<evidence type="ECO:0000313" key="2">
    <source>
        <dbReference type="Proteomes" id="UP000274907"/>
    </source>
</evidence>
<protein>
    <submittedName>
        <fullName evidence="1">DUF4192 domain-containing protein</fullName>
    </submittedName>
</protein>
<comment type="caution">
    <text evidence="1">The sequence shown here is derived from an EMBL/GenBank/DDBJ whole genome shotgun (WGS) entry which is preliminary data.</text>
</comment>
<accession>A0A430HW05</accession>
<reference evidence="1 2" key="1">
    <citation type="submission" date="2018-12" db="EMBL/GenBank/DDBJ databases">
        <title>YIM 101343 draft genome.</title>
        <authorList>
            <person name="Chen X."/>
        </authorList>
    </citation>
    <scope>NUCLEOTIDE SEQUENCE [LARGE SCALE GENOMIC DNA]</scope>
    <source>
        <strain evidence="1 2">YIM 101343</strain>
    </source>
</reference>
<dbReference type="AlphaFoldDB" id="A0A430HW05"/>
<gene>
    <name evidence="1" type="ORF">EAH68_12280</name>
</gene>
<dbReference type="EMBL" id="RXHJ01000017">
    <property type="protein sequence ID" value="RSZ61671.1"/>
    <property type="molecule type" value="Genomic_DNA"/>
</dbReference>
<organism evidence="1 2">
    <name type="scientific">Corynebacterium hylobatis</name>
    <dbReference type="NCBI Taxonomy" id="1859290"/>
    <lineage>
        <taxon>Bacteria</taxon>
        <taxon>Bacillati</taxon>
        <taxon>Actinomycetota</taxon>
        <taxon>Actinomycetes</taxon>
        <taxon>Mycobacteriales</taxon>
        <taxon>Corynebacteriaceae</taxon>
        <taxon>Corynebacterium</taxon>
    </lineage>
</organism>
<proteinExistence type="predicted"/>
<evidence type="ECO:0000313" key="1">
    <source>
        <dbReference type="EMBL" id="RSZ61671.1"/>
    </source>
</evidence>
<dbReference type="InterPro" id="IPR025447">
    <property type="entry name" value="DUF4192"/>
</dbReference>
<dbReference type="Proteomes" id="UP000274907">
    <property type="component" value="Unassembled WGS sequence"/>
</dbReference>
<sequence length="368" mass="39811">MVGVMTALTSPGQLAANLPGILGFYPHDSVIFAAFDCTGTAGRFRLGPVIRLDIDDMRHLPDITRTIDESGGELVFAFVVTDRDEEEVGEVVDTLLTMVRTGIMDIHACWIAGEILTGEPVQLAFGPVPEPGEEGWSEAWLDDVIAPVAQAQSMGALLEHGMLPDLNREETFEQFARFNPSFSPVECEQLSEFAHRYSRELLRALEQGEERTWGSFAALSGDIALLLTEIEEQDLTVADLMADEETLLTMGAALGNATMRDIVVEDVLRRPSPAADLLLAVARTFGGPVRFNALALHALCALELKLSMRAIPALSAVLVEDPRHSLTRLLLDACRAGAFDELLAAVRQGSVIVRTAHGITPQLGVEAA</sequence>